<dbReference type="AlphaFoldDB" id="A0A6I4MWN5"/>
<keyword evidence="2" id="KW-1185">Reference proteome</keyword>
<gene>
    <name evidence="1" type="ORF">F8568_041725</name>
</gene>
<protein>
    <submittedName>
        <fullName evidence="1">Uncharacterized protein</fullName>
    </submittedName>
</protein>
<dbReference type="Proteomes" id="UP000462055">
    <property type="component" value="Unassembled WGS sequence"/>
</dbReference>
<sequence>MLRSILEQDIVHRAGRLAAYGWAEALDGLSRQVRWRGGAIEIDIPGGGDHRLAAPG</sequence>
<proteinExistence type="predicted"/>
<dbReference type="EMBL" id="WBMS02000056">
    <property type="protein sequence ID" value="MWA06756.1"/>
    <property type="molecule type" value="Genomic_DNA"/>
</dbReference>
<evidence type="ECO:0000313" key="1">
    <source>
        <dbReference type="EMBL" id="MWA06756.1"/>
    </source>
</evidence>
<evidence type="ECO:0000313" key="2">
    <source>
        <dbReference type="Proteomes" id="UP000462055"/>
    </source>
</evidence>
<name>A0A6I4MWN5_9ACTN</name>
<dbReference type="RefSeq" id="WP_160573955.1">
    <property type="nucleotide sequence ID" value="NZ_WBMS02000056.1"/>
</dbReference>
<accession>A0A6I4MWN5</accession>
<reference evidence="1" key="1">
    <citation type="submission" date="2019-12" db="EMBL/GenBank/DDBJ databases">
        <title>Actinomadura physcomitrii sp. nov., a novel actinomycete isolated from moss [Physcomitrium sphaericum (Ludw) Fuernr].</title>
        <authorList>
            <person name="Zhuang X."/>
        </authorList>
    </citation>
    <scope>NUCLEOTIDE SEQUENCE [LARGE SCALE GENOMIC DNA]</scope>
    <source>
        <strain evidence="1">LD22</strain>
    </source>
</reference>
<organism evidence="1 2">
    <name type="scientific">Actinomadura physcomitrii</name>
    <dbReference type="NCBI Taxonomy" id="2650748"/>
    <lineage>
        <taxon>Bacteria</taxon>
        <taxon>Bacillati</taxon>
        <taxon>Actinomycetota</taxon>
        <taxon>Actinomycetes</taxon>
        <taxon>Streptosporangiales</taxon>
        <taxon>Thermomonosporaceae</taxon>
        <taxon>Actinomadura</taxon>
    </lineage>
</organism>
<comment type="caution">
    <text evidence="1">The sequence shown here is derived from an EMBL/GenBank/DDBJ whole genome shotgun (WGS) entry which is preliminary data.</text>
</comment>